<name>A0A7K1Y0G7_9SPHI</name>
<proteinExistence type="predicted"/>
<dbReference type="GO" id="GO:0016740">
    <property type="term" value="F:transferase activity"/>
    <property type="evidence" value="ECO:0007669"/>
    <property type="project" value="UniProtKB-KW"/>
</dbReference>
<dbReference type="InterPro" id="IPR014985">
    <property type="entry name" value="WbqC"/>
</dbReference>
<comment type="caution">
    <text evidence="1">The sequence shown here is derived from an EMBL/GenBank/DDBJ whole genome shotgun (WGS) entry which is preliminary data.</text>
</comment>
<dbReference type="Proteomes" id="UP000451233">
    <property type="component" value="Unassembled WGS sequence"/>
</dbReference>
<reference evidence="1 2" key="1">
    <citation type="submission" date="2019-11" db="EMBL/GenBank/DDBJ databases">
        <title>Pedobacter sp. HMF7056 Genome sequencing and assembly.</title>
        <authorList>
            <person name="Kang H."/>
            <person name="Kim H."/>
            <person name="Joh K."/>
        </authorList>
    </citation>
    <scope>NUCLEOTIDE SEQUENCE [LARGE SCALE GENOMIC DNA]</scope>
    <source>
        <strain evidence="1 2">HMF7056</strain>
    </source>
</reference>
<evidence type="ECO:0000313" key="2">
    <source>
        <dbReference type="Proteomes" id="UP000451233"/>
    </source>
</evidence>
<gene>
    <name evidence="1" type="ORF">GS398_15430</name>
</gene>
<evidence type="ECO:0000313" key="1">
    <source>
        <dbReference type="EMBL" id="MXV16692.1"/>
    </source>
</evidence>
<keyword evidence="1" id="KW-0808">Transferase</keyword>
<accession>A0A7K1Y0G7</accession>
<organism evidence="1 2">
    <name type="scientific">Hufsiella ginkgonis</name>
    <dbReference type="NCBI Taxonomy" id="2695274"/>
    <lineage>
        <taxon>Bacteria</taxon>
        <taxon>Pseudomonadati</taxon>
        <taxon>Bacteroidota</taxon>
        <taxon>Sphingobacteriia</taxon>
        <taxon>Sphingobacteriales</taxon>
        <taxon>Sphingobacteriaceae</taxon>
        <taxon>Hufsiella</taxon>
    </lineage>
</organism>
<dbReference type="AlphaFoldDB" id="A0A7K1Y0G7"/>
<sequence length="235" mass="27362">MQLGIMQPYFFPYLGYYSLIKHTDAWIIFDSVQYIRHGWIERNRVLKPAEGWQYISVPLEKHGRDILIRDVKIREEDWRDRITRQLAHYKKSPYFEPVMALVKQCFDIDTNDITSLNAHILEHTCRYLGISFNYQVFSRMNLRIGEVNDAGDWALQISKAFGASGYVNPPGGAGLFDSEKFKAAAIDLKFLNINLNDYSQRRKTFEPGLSIIDVMMFNSKEDINIMLDDFQITTG</sequence>
<dbReference type="EMBL" id="WVHS01000003">
    <property type="protein sequence ID" value="MXV16692.1"/>
    <property type="molecule type" value="Genomic_DNA"/>
</dbReference>
<dbReference type="Pfam" id="PF08889">
    <property type="entry name" value="WbqC"/>
    <property type="match status" value="1"/>
</dbReference>
<keyword evidence="2" id="KW-1185">Reference proteome</keyword>
<protein>
    <submittedName>
        <fullName evidence="1">Glycine transferase</fullName>
    </submittedName>
</protein>